<proteinExistence type="predicted"/>
<dbReference type="EMBL" id="JRPQ01000068">
    <property type="protein sequence ID" value="KGI22504.1"/>
    <property type="molecule type" value="Genomic_DNA"/>
</dbReference>
<sequence>MKIQYIAIAFGCLLLSSCLKEEWGVIPNNQSIEEKKEWDKNKTVDFYFISELKDKPIENYGEVSNYINSNGKKISIAVVDRSDVINYPQVYNAQVGTTILAVNTNRFSSFAFQKYAGMNIEGSTILFNHKINEEKSIHISSECNLKYLPIMTKTNVEKPLDILVPFSTIRFNTSKQIRTAAPILNSFASKEKNIIIGTVKSNIVDELNGLAKDIVGYNLSIACKNTDYAIFVLAPASWVLRETVPESIGKLTAYKISIEASVE</sequence>
<dbReference type="PROSITE" id="PS51257">
    <property type="entry name" value="PROKAR_LIPOPROTEIN"/>
    <property type="match status" value="1"/>
</dbReference>
<dbReference type="Proteomes" id="UP000029723">
    <property type="component" value="Unassembled WGS sequence"/>
</dbReference>
<reference evidence="1 2" key="1">
    <citation type="submission" date="2014-07" db="EMBL/GenBank/DDBJ databases">
        <authorList>
            <person name="McCorrison J."/>
            <person name="Sanka R."/>
            <person name="Torralba M."/>
            <person name="Gillis M."/>
            <person name="Haft D.H."/>
            <person name="Methe B."/>
            <person name="Sutton G."/>
            <person name="Nelson K.E."/>
        </authorList>
    </citation>
    <scope>NUCLEOTIDE SEQUENCE [LARGE SCALE GENOMIC DNA]</scope>
    <source>
        <strain evidence="1 2">S9-PR14</strain>
    </source>
</reference>
<gene>
    <name evidence="1" type="ORF">HMPREF9304_04120</name>
</gene>
<evidence type="ECO:0000313" key="2">
    <source>
        <dbReference type="Proteomes" id="UP000029723"/>
    </source>
</evidence>
<organism evidence="1 2">
    <name type="scientific">Hoylesella timonensis S9-PR14</name>
    <dbReference type="NCBI Taxonomy" id="1401062"/>
    <lineage>
        <taxon>Bacteria</taxon>
        <taxon>Pseudomonadati</taxon>
        <taxon>Bacteroidota</taxon>
        <taxon>Bacteroidia</taxon>
        <taxon>Bacteroidales</taxon>
        <taxon>Prevotellaceae</taxon>
        <taxon>Hoylesella</taxon>
    </lineage>
</organism>
<protein>
    <recommendedName>
        <fullName evidence="3">Lipoprotein</fullName>
    </recommendedName>
</protein>
<evidence type="ECO:0000313" key="1">
    <source>
        <dbReference type="EMBL" id="KGI22504.1"/>
    </source>
</evidence>
<evidence type="ECO:0008006" key="3">
    <source>
        <dbReference type="Google" id="ProtNLM"/>
    </source>
</evidence>
<accession>A0A098YSW6</accession>
<dbReference type="AlphaFoldDB" id="A0A098YSW6"/>
<dbReference type="RefSeq" id="WP_036926633.1">
    <property type="nucleotide sequence ID" value="NZ_JRPQ01000068.1"/>
</dbReference>
<comment type="caution">
    <text evidence="1">The sequence shown here is derived from an EMBL/GenBank/DDBJ whole genome shotgun (WGS) entry which is preliminary data.</text>
</comment>
<dbReference type="OrthoDB" id="1081125at2"/>
<name>A0A098YSW6_9BACT</name>